<feature type="domain" description="FAD-binding" evidence="3">
    <location>
        <begin position="4"/>
        <end position="87"/>
    </location>
</feature>
<dbReference type="EMBL" id="FNQB01000001">
    <property type="protein sequence ID" value="SDY57344.1"/>
    <property type="molecule type" value="Genomic_DNA"/>
</dbReference>
<dbReference type="OrthoDB" id="9782160at2"/>
<keyword evidence="5" id="KW-1185">Reference proteome</keyword>
<evidence type="ECO:0000259" key="3">
    <source>
        <dbReference type="Pfam" id="PF01494"/>
    </source>
</evidence>
<dbReference type="STRING" id="137265.SAMN05421684_0434"/>
<dbReference type="PANTHER" id="PTHR13789:SF309">
    <property type="entry name" value="PUTATIVE (AFU_ORTHOLOGUE AFUA_6G14510)-RELATED"/>
    <property type="match status" value="1"/>
</dbReference>
<keyword evidence="1" id="KW-0560">Oxidoreductase</keyword>
<organism evidence="4 5">
    <name type="scientific">Asanoa ishikariensis</name>
    <dbReference type="NCBI Taxonomy" id="137265"/>
    <lineage>
        <taxon>Bacteria</taxon>
        <taxon>Bacillati</taxon>
        <taxon>Actinomycetota</taxon>
        <taxon>Actinomycetes</taxon>
        <taxon>Micromonosporales</taxon>
        <taxon>Micromonosporaceae</taxon>
        <taxon>Asanoa</taxon>
    </lineage>
</organism>
<protein>
    <submittedName>
        <fullName evidence="4">2-polyprenyl-6-methoxyphenol hydroxylase</fullName>
    </submittedName>
</protein>
<dbReference type="Gene3D" id="3.50.50.60">
    <property type="entry name" value="FAD/NAD(P)-binding domain"/>
    <property type="match status" value="1"/>
</dbReference>
<accession>A0A1H3L0D0</accession>
<dbReference type="PRINTS" id="PR00420">
    <property type="entry name" value="RNGMNOXGNASE"/>
</dbReference>
<gene>
    <name evidence="4" type="ORF">SAMN05421684_0434</name>
</gene>
<dbReference type="RefSeq" id="WP_090786478.1">
    <property type="nucleotide sequence ID" value="NZ_BOND01000030.1"/>
</dbReference>
<evidence type="ECO:0000313" key="5">
    <source>
        <dbReference type="Proteomes" id="UP000199632"/>
    </source>
</evidence>
<sequence>MTPRVLIVGGGIAGLGAAHALQAKGIRADIFERNPRPDAEGTGIYLPANAVRALTMLGFGEAIRKAAHEIQQVRLLDHRGRALIDLAIDDVWGGIGPSVAVRHADLRRILRTDVTVKSFEPADAADYDLVIGADGIRSAVREWVFPDAAAPRPVGELAWRFVVDGYPVEHLWCTWQGKGRTFLAVSLGDGRAYCYADVTAATPPDDWRALFAEFPETVRDLIARAGDVHFGTIEEVFLDDVVRGKTVLIGDAAHSYSPNMAQGAALALEDALVLADLRGDLDAYARRRIDRARWVRDQTRRRDMARHLPPPVRDLVLRRLGPRLFRAAFKPLHCEP</sequence>
<dbReference type="SUPFAM" id="SSF51905">
    <property type="entry name" value="FAD/NAD(P)-binding domain"/>
    <property type="match status" value="1"/>
</dbReference>
<dbReference type="PANTHER" id="PTHR13789">
    <property type="entry name" value="MONOOXYGENASE"/>
    <property type="match status" value="1"/>
</dbReference>
<evidence type="ECO:0000256" key="2">
    <source>
        <dbReference type="ARBA" id="ARBA00023033"/>
    </source>
</evidence>
<dbReference type="GO" id="GO:0071949">
    <property type="term" value="F:FAD binding"/>
    <property type="evidence" value="ECO:0007669"/>
    <property type="project" value="InterPro"/>
</dbReference>
<proteinExistence type="predicted"/>
<keyword evidence="2" id="KW-0503">Monooxygenase</keyword>
<dbReference type="InterPro" id="IPR036188">
    <property type="entry name" value="FAD/NAD-bd_sf"/>
</dbReference>
<dbReference type="InterPro" id="IPR002938">
    <property type="entry name" value="FAD-bd"/>
</dbReference>
<dbReference type="AlphaFoldDB" id="A0A1H3L0D0"/>
<evidence type="ECO:0000256" key="1">
    <source>
        <dbReference type="ARBA" id="ARBA00023002"/>
    </source>
</evidence>
<dbReference type="InterPro" id="IPR050493">
    <property type="entry name" value="FAD-dep_Monooxygenase_BioMet"/>
</dbReference>
<name>A0A1H3L0D0_9ACTN</name>
<reference evidence="5" key="1">
    <citation type="submission" date="2016-10" db="EMBL/GenBank/DDBJ databases">
        <authorList>
            <person name="Varghese N."/>
            <person name="Submissions S."/>
        </authorList>
    </citation>
    <scope>NUCLEOTIDE SEQUENCE [LARGE SCALE GENOMIC DNA]</scope>
    <source>
        <strain evidence="5">DSM 44718</strain>
    </source>
</reference>
<dbReference type="GO" id="GO:0004497">
    <property type="term" value="F:monooxygenase activity"/>
    <property type="evidence" value="ECO:0007669"/>
    <property type="project" value="UniProtKB-KW"/>
</dbReference>
<dbReference type="Pfam" id="PF01494">
    <property type="entry name" value="FAD_binding_3"/>
    <property type="match status" value="2"/>
</dbReference>
<evidence type="ECO:0000313" key="4">
    <source>
        <dbReference type="EMBL" id="SDY57344.1"/>
    </source>
</evidence>
<dbReference type="Proteomes" id="UP000199632">
    <property type="component" value="Unassembled WGS sequence"/>
</dbReference>
<feature type="domain" description="FAD-binding" evidence="3">
    <location>
        <begin position="128"/>
        <end position="275"/>
    </location>
</feature>